<dbReference type="InterPro" id="IPR013786">
    <property type="entry name" value="AcylCoA_DH/ox_N"/>
</dbReference>
<name>W7JDD6_9PSEU</name>
<dbReference type="InterPro" id="IPR046373">
    <property type="entry name" value="Acyl-CoA_Oxase/DH_mid-dom_sf"/>
</dbReference>
<dbReference type="STRING" id="909613.UO65_0645"/>
<evidence type="ECO:0000256" key="1">
    <source>
        <dbReference type="ARBA" id="ARBA00023002"/>
    </source>
</evidence>
<dbReference type="AlphaFoldDB" id="W7JDD6"/>
<dbReference type="eggNOG" id="COG1960">
    <property type="taxonomic scope" value="Bacteria"/>
</dbReference>
<evidence type="ECO:0000313" key="5">
    <source>
        <dbReference type="Proteomes" id="UP000019277"/>
    </source>
</evidence>
<dbReference type="Pfam" id="PF02771">
    <property type="entry name" value="Acyl-CoA_dh_N"/>
    <property type="match status" value="1"/>
</dbReference>
<dbReference type="GO" id="GO:0003995">
    <property type="term" value="F:acyl-CoA dehydrogenase activity"/>
    <property type="evidence" value="ECO:0007669"/>
    <property type="project" value="TreeGrafter"/>
</dbReference>
<dbReference type="SUPFAM" id="SSF56645">
    <property type="entry name" value="Acyl-CoA dehydrogenase NM domain-like"/>
    <property type="match status" value="1"/>
</dbReference>
<dbReference type="InterPro" id="IPR037069">
    <property type="entry name" value="AcylCoA_DH/ox_N_sf"/>
</dbReference>
<accession>W7JDD6</accession>
<dbReference type="PIRSF" id="PIRSF016578">
    <property type="entry name" value="HsaA"/>
    <property type="match status" value="1"/>
</dbReference>
<gene>
    <name evidence="4" type="ORF">UO65_0645</name>
</gene>
<dbReference type="RefSeq" id="WP_035278556.1">
    <property type="nucleotide sequence ID" value="NZ_AYXG01000026.1"/>
</dbReference>
<dbReference type="Pfam" id="PF08028">
    <property type="entry name" value="Acyl-CoA_dh_2"/>
    <property type="match status" value="1"/>
</dbReference>
<dbReference type="InterPro" id="IPR013107">
    <property type="entry name" value="Acyl-CoA_DH_C"/>
</dbReference>
<dbReference type="OrthoDB" id="3402961at2"/>
<dbReference type="GO" id="GO:0050660">
    <property type="term" value="F:flavin adenine dinucleotide binding"/>
    <property type="evidence" value="ECO:0007669"/>
    <property type="project" value="InterPro"/>
</dbReference>
<proteinExistence type="predicted"/>
<dbReference type="Proteomes" id="UP000019277">
    <property type="component" value="Unassembled WGS sequence"/>
</dbReference>
<dbReference type="InterPro" id="IPR036250">
    <property type="entry name" value="AcylCo_DH-like_C"/>
</dbReference>
<evidence type="ECO:0000259" key="3">
    <source>
        <dbReference type="Pfam" id="PF08028"/>
    </source>
</evidence>
<evidence type="ECO:0008006" key="6">
    <source>
        <dbReference type="Google" id="ProtNLM"/>
    </source>
</evidence>
<dbReference type="InterPro" id="IPR009100">
    <property type="entry name" value="AcylCoA_DH/oxidase_NM_dom_sf"/>
</dbReference>
<sequence>MSLLDTARALAPTLAARAEEIENGRELPVDLVKELKTAGFFRMFTPRSHGGLETDLRTGLDVLEALARADAATGWTVMIGAETPQLLSLLDRERFDELYAGSPDVVVAGGFNAQGTAEPVAGGYRVSGRWAFASGSGHADHLFGNCVLTDGGAPRVVDGVPVLRAVLLPGAEVLDTWRVLGLRGTGSNDIAVADAVAPERDTFDVFTGVPCVPGPLHTAPLVHFVLHMAAVAVGTAQGAVDDVVALATGGKHRLYAKASLLDSPVFQVHLGRAEAGVRAARALLREVAGEFWARAAADPASVGPASPEASATLAWITETCVAAVDTCYRLGGGGAARDSSSLQRRFRDVHTMAQHAGSAEGWLGTGGTALLGAAAGLAY</sequence>
<dbReference type="SUPFAM" id="SSF47203">
    <property type="entry name" value="Acyl-CoA dehydrogenase C-terminal domain-like"/>
    <property type="match status" value="1"/>
</dbReference>
<keyword evidence="1" id="KW-0560">Oxidoreductase</keyword>
<evidence type="ECO:0000259" key="2">
    <source>
        <dbReference type="Pfam" id="PF02771"/>
    </source>
</evidence>
<comment type="caution">
    <text evidence="4">The sequence shown here is derived from an EMBL/GenBank/DDBJ whole genome shotgun (WGS) entry which is preliminary data.</text>
</comment>
<protein>
    <recommendedName>
        <fullName evidence="6">Pigment protein</fullName>
    </recommendedName>
</protein>
<evidence type="ECO:0000313" key="4">
    <source>
        <dbReference type="EMBL" id="EWC64024.1"/>
    </source>
</evidence>
<organism evidence="4 5">
    <name type="scientific">Actinokineospora spheciospongiae</name>
    <dbReference type="NCBI Taxonomy" id="909613"/>
    <lineage>
        <taxon>Bacteria</taxon>
        <taxon>Bacillati</taxon>
        <taxon>Actinomycetota</taxon>
        <taxon>Actinomycetes</taxon>
        <taxon>Pseudonocardiales</taxon>
        <taxon>Pseudonocardiaceae</taxon>
        <taxon>Actinokineospora</taxon>
    </lineage>
</organism>
<dbReference type="Gene3D" id="1.20.140.10">
    <property type="entry name" value="Butyryl-CoA Dehydrogenase, subunit A, domain 3"/>
    <property type="match status" value="1"/>
</dbReference>
<reference evidence="4 5" key="1">
    <citation type="journal article" date="2014" name="Genome Announc.">
        <title>Draft Genome Sequence of the Antitrypanosomally Active Sponge-Associated Bacterium Actinokineospora sp. Strain EG49.</title>
        <authorList>
            <person name="Harjes J."/>
            <person name="Ryu T."/>
            <person name="Abdelmohsen U.R."/>
            <person name="Moitinho-Silva L."/>
            <person name="Horn H."/>
            <person name="Ravasi T."/>
            <person name="Hentschel U."/>
        </authorList>
    </citation>
    <scope>NUCLEOTIDE SEQUENCE [LARGE SCALE GENOMIC DNA]</scope>
    <source>
        <strain evidence="4 5">EG49</strain>
    </source>
</reference>
<dbReference type="PATRIC" id="fig|909613.9.peg.662"/>
<dbReference type="Gene3D" id="2.40.110.10">
    <property type="entry name" value="Butyryl-CoA Dehydrogenase, subunit A, domain 2"/>
    <property type="match status" value="1"/>
</dbReference>
<dbReference type="PANTHER" id="PTHR43884:SF25">
    <property type="entry name" value="ACYL-COA DEHYDROGENASE YDBM-RELATED"/>
    <property type="match status" value="1"/>
</dbReference>
<feature type="domain" description="Acyl-CoA dehydrogenase/oxidase N-terminal" evidence="2">
    <location>
        <begin position="4"/>
        <end position="80"/>
    </location>
</feature>
<feature type="domain" description="Acyl-CoA dehydrogenase C-terminal" evidence="3">
    <location>
        <begin position="228"/>
        <end position="357"/>
    </location>
</feature>
<dbReference type="PANTHER" id="PTHR43884">
    <property type="entry name" value="ACYL-COA DEHYDROGENASE"/>
    <property type="match status" value="1"/>
</dbReference>
<dbReference type="Gene3D" id="1.10.540.10">
    <property type="entry name" value="Acyl-CoA dehydrogenase/oxidase, N-terminal domain"/>
    <property type="match status" value="1"/>
</dbReference>
<dbReference type="EMBL" id="AYXG01000026">
    <property type="protein sequence ID" value="EWC64024.1"/>
    <property type="molecule type" value="Genomic_DNA"/>
</dbReference>
<keyword evidence="5" id="KW-1185">Reference proteome</keyword>